<sequence>MQTMSTDEAAENAALPQAERALQDIRRDILSMAFAPGEPVSERSLQERYGMSRTPIRAALAALIAEGLVDRDPRGGYVIAPIDLQEIRDLFEFREELEDTAVRLACRRARPEDLAALRRTIDRGRTDFRVEDWLASGLDVHVELAALSGNPFLRDAVRAAVGRALRLRWLLASDAAQRETAWQEHTEILDLVAAGDADEAARKVRLHTREVRDQILAAVESARRFLGTRGVVDHKRDHNRDRDDTH</sequence>
<dbReference type="Pfam" id="PF07729">
    <property type="entry name" value="FCD"/>
    <property type="match status" value="1"/>
</dbReference>
<dbReference type="PANTHER" id="PTHR43537:SF45">
    <property type="entry name" value="GNTR FAMILY REGULATORY PROTEIN"/>
    <property type="match status" value="1"/>
</dbReference>
<gene>
    <name evidence="5" type="ORF">PVT71_26095</name>
</gene>
<dbReference type="InterPro" id="IPR036390">
    <property type="entry name" value="WH_DNA-bd_sf"/>
</dbReference>
<dbReference type="SUPFAM" id="SSF48008">
    <property type="entry name" value="GntR ligand-binding domain-like"/>
    <property type="match status" value="1"/>
</dbReference>
<evidence type="ECO:0000256" key="1">
    <source>
        <dbReference type="ARBA" id="ARBA00023015"/>
    </source>
</evidence>
<reference evidence="5" key="1">
    <citation type="submission" date="2023-02" db="EMBL/GenBank/DDBJ databases">
        <title>Description and genomic characterization of Salipiger bruguierae sp. nov., isolated from the sediment of mangrove plant Bruguiera sexangula.</title>
        <authorList>
            <person name="Long M."/>
        </authorList>
    </citation>
    <scope>NUCLEOTIDE SEQUENCE</scope>
    <source>
        <strain evidence="5">H15</strain>
        <plasmid evidence="5">unnamed2</plasmid>
    </source>
</reference>
<accession>A0AAU8ARU7</accession>
<dbReference type="PANTHER" id="PTHR43537">
    <property type="entry name" value="TRANSCRIPTIONAL REGULATOR, GNTR FAMILY"/>
    <property type="match status" value="1"/>
</dbReference>
<name>A0AAU8ARU7_9RHOB</name>
<evidence type="ECO:0000313" key="5">
    <source>
        <dbReference type="EMBL" id="XCC97238.1"/>
    </source>
</evidence>
<dbReference type="PROSITE" id="PS50949">
    <property type="entry name" value="HTH_GNTR"/>
    <property type="match status" value="1"/>
</dbReference>
<proteinExistence type="predicted"/>
<dbReference type="InterPro" id="IPR036388">
    <property type="entry name" value="WH-like_DNA-bd_sf"/>
</dbReference>
<keyword evidence="3" id="KW-0804">Transcription</keyword>
<keyword evidence="5" id="KW-0614">Plasmid</keyword>
<dbReference type="PRINTS" id="PR00035">
    <property type="entry name" value="HTHGNTR"/>
</dbReference>
<dbReference type="SUPFAM" id="SSF46785">
    <property type="entry name" value="Winged helix' DNA-binding domain"/>
    <property type="match status" value="1"/>
</dbReference>
<dbReference type="AlphaFoldDB" id="A0AAU8ARU7"/>
<keyword evidence="1" id="KW-0805">Transcription regulation</keyword>
<evidence type="ECO:0000256" key="3">
    <source>
        <dbReference type="ARBA" id="ARBA00023163"/>
    </source>
</evidence>
<organism evidence="5">
    <name type="scientific">Alloyangia sp. H15</name>
    <dbReference type="NCBI Taxonomy" id="3029062"/>
    <lineage>
        <taxon>Bacteria</taxon>
        <taxon>Pseudomonadati</taxon>
        <taxon>Pseudomonadota</taxon>
        <taxon>Alphaproteobacteria</taxon>
        <taxon>Rhodobacterales</taxon>
        <taxon>Roseobacteraceae</taxon>
        <taxon>Alloyangia</taxon>
    </lineage>
</organism>
<dbReference type="RefSeq" id="WP_353476128.1">
    <property type="nucleotide sequence ID" value="NZ_CP123387.1"/>
</dbReference>
<dbReference type="Pfam" id="PF00392">
    <property type="entry name" value="GntR"/>
    <property type="match status" value="1"/>
</dbReference>
<dbReference type="EMBL" id="CP123387">
    <property type="protein sequence ID" value="XCC97238.1"/>
    <property type="molecule type" value="Genomic_DNA"/>
</dbReference>
<protein>
    <submittedName>
        <fullName evidence="5">GntR family transcriptional regulator</fullName>
    </submittedName>
</protein>
<dbReference type="Gene3D" id="1.20.120.530">
    <property type="entry name" value="GntR ligand-binding domain-like"/>
    <property type="match status" value="1"/>
</dbReference>
<geneLocation type="plasmid" evidence="5">
    <name>unnamed2</name>
</geneLocation>
<dbReference type="InterPro" id="IPR000524">
    <property type="entry name" value="Tscrpt_reg_HTH_GntR"/>
</dbReference>
<dbReference type="GO" id="GO:0003700">
    <property type="term" value="F:DNA-binding transcription factor activity"/>
    <property type="evidence" value="ECO:0007669"/>
    <property type="project" value="InterPro"/>
</dbReference>
<feature type="domain" description="HTH gntR-type" evidence="4">
    <location>
        <begin position="15"/>
        <end position="82"/>
    </location>
</feature>
<dbReference type="SMART" id="SM00895">
    <property type="entry name" value="FCD"/>
    <property type="match status" value="1"/>
</dbReference>
<evidence type="ECO:0000256" key="2">
    <source>
        <dbReference type="ARBA" id="ARBA00023125"/>
    </source>
</evidence>
<keyword evidence="2" id="KW-0238">DNA-binding</keyword>
<evidence type="ECO:0000259" key="4">
    <source>
        <dbReference type="PROSITE" id="PS50949"/>
    </source>
</evidence>
<dbReference type="InterPro" id="IPR011711">
    <property type="entry name" value="GntR_C"/>
</dbReference>
<dbReference type="GO" id="GO:0003677">
    <property type="term" value="F:DNA binding"/>
    <property type="evidence" value="ECO:0007669"/>
    <property type="project" value="UniProtKB-KW"/>
</dbReference>
<dbReference type="SMART" id="SM00345">
    <property type="entry name" value="HTH_GNTR"/>
    <property type="match status" value="1"/>
</dbReference>
<dbReference type="InterPro" id="IPR008920">
    <property type="entry name" value="TF_FadR/GntR_C"/>
</dbReference>
<dbReference type="Gene3D" id="1.10.10.10">
    <property type="entry name" value="Winged helix-like DNA-binding domain superfamily/Winged helix DNA-binding domain"/>
    <property type="match status" value="1"/>
</dbReference>